<dbReference type="SMART" id="SM00704">
    <property type="entry name" value="ZnF_CDGSH"/>
    <property type="match status" value="2"/>
</dbReference>
<dbReference type="Gene3D" id="3.40.5.90">
    <property type="entry name" value="CDGSH iron-sulfur domain, mitoNEET-type"/>
    <property type="match status" value="2"/>
</dbReference>
<dbReference type="PANTHER" id="PTHR46491:SF3">
    <property type="entry name" value="CDGSH IRON-SULFUR DOMAIN-CONTAINING PROTEIN 3, MITOCHONDRIAL"/>
    <property type="match status" value="1"/>
</dbReference>
<accession>A0A3B0UI17</accession>
<organism evidence="6">
    <name type="scientific">hydrothermal vent metagenome</name>
    <dbReference type="NCBI Taxonomy" id="652676"/>
    <lineage>
        <taxon>unclassified sequences</taxon>
        <taxon>metagenomes</taxon>
        <taxon>ecological metagenomes</taxon>
    </lineage>
</organism>
<evidence type="ECO:0000256" key="1">
    <source>
        <dbReference type="ARBA" id="ARBA00022714"/>
    </source>
</evidence>
<evidence type="ECO:0000256" key="2">
    <source>
        <dbReference type="ARBA" id="ARBA00022723"/>
    </source>
</evidence>
<dbReference type="GO" id="GO:0051537">
    <property type="term" value="F:2 iron, 2 sulfur cluster binding"/>
    <property type="evidence" value="ECO:0007669"/>
    <property type="project" value="UniProtKB-KW"/>
</dbReference>
<dbReference type="AlphaFoldDB" id="A0A3B0UI17"/>
<dbReference type="PANTHER" id="PTHR46491">
    <property type="entry name" value="CDGSH IRON SULFUR DOMAIN PROTEIN HOMOLOG"/>
    <property type="match status" value="1"/>
</dbReference>
<evidence type="ECO:0000259" key="5">
    <source>
        <dbReference type="SMART" id="SM00704"/>
    </source>
</evidence>
<keyword evidence="2" id="KW-0479">Metal-binding</keyword>
<dbReference type="InterPro" id="IPR018967">
    <property type="entry name" value="FeS-contain_CDGSH-typ"/>
</dbReference>
<keyword evidence="3" id="KW-0408">Iron</keyword>
<feature type="domain" description="Iron-binding zinc finger CDGSH type" evidence="5">
    <location>
        <begin position="94"/>
        <end position="133"/>
    </location>
</feature>
<name>A0A3B0UI17_9ZZZZ</name>
<dbReference type="EMBL" id="UOEO01000125">
    <property type="protein sequence ID" value="VAW19944.1"/>
    <property type="molecule type" value="Genomic_DNA"/>
</dbReference>
<dbReference type="GO" id="GO:0005737">
    <property type="term" value="C:cytoplasm"/>
    <property type="evidence" value="ECO:0007669"/>
    <property type="project" value="UniProtKB-ARBA"/>
</dbReference>
<dbReference type="InterPro" id="IPR042216">
    <property type="entry name" value="MitoNEET_CISD"/>
</dbReference>
<keyword evidence="1" id="KW-0001">2Fe-2S</keyword>
<dbReference type="Pfam" id="PF09360">
    <property type="entry name" value="zf-CDGSH"/>
    <property type="match status" value="2"/>
</dbReference>
<gene>
    <name evidence="6" type="ORF">MNBD_ALPHA12-2115</name>
</gene>
<evidence type="ECO:0000313" key="6">
    <source>
        <dbReference type="EMBL" id="VAW19944.1"/>
    </source>
</evidence>
<evidence type="ECO:0000256" key="3">
    <source>
        <dbReference type="ARBA" id="ARBA00023004"/>
    </source>
</evidence>
<dbReference type="GO" id="GO:0046872">
    <property type="term" value="F:metal ion binding"/>
    <property type="evidence" value="ECO:0007669"/>
    <property type="project" value="UniProtKB-KW"/>
</dbReference>
<evidence type="ECO:0000256" key="4">
    <source>
        <dbReference type="ARBA" id="ARBA00023014"/>
    </source>
</evidence>
<dbReference type="InterPro" id="IPR052950">
    <property type="entry name" value="CISD"/>
</dbReference>
<protein>
    <recommendedName>
        <fullName evidence="5">Iron-binding zinc finger CDGSH type domain-containing protein</fullName>
    </recommendedName>
</protein>
<keyword evidence="4" id="KW-0411">Iron-sulfur</keyword>
<sequence length="136" mass="14666">ARPVLVNTLHIRENGPYALKAEIHMGKETATRMTLCRCGASKNKPYCDGSHVEIDFVASGEVATRQSEPLEVRNGSLTVISLKDGPLELNGNLEIVTGTGRTVERTQSAHLCRCGASKNKPYCDGSHIGIGFKAEN</sequence>
<feature type="non-terminal residue" evidence="6">
    <location>
        <position position="1"/>
    </location>
</feature>
<reference evidence="6" key="1">
    <citation type="submission" date="2018-06" db="EMBL/GenBank/DDBJ databases">
        <authorList>
            <person name="Zhirakovskaya E."/>
        </authorList>
    </citation>
    <scope>NUCLEOTIDE SEQUENCE</scope>
</reference>
<feature type="domain" description="Iron-binding zinc finger CDGSH type" evidence="5">
    <location>
        <begin position="14"/>
        <end position="57"/>
    </location>
</feature>
<proteinExistence type="predicted"/>